<dbReference type="AlphaFoldDB" id="A0A3F3PIY1"/>
<keyword evidence="3" id="KW-1185">Reference proteome</keyword>
<dbReference type="Proteomes" id="UP000253729">
    <property type="component" value="Unassembled WGS sequence"/>
</dbReference>
<dbReference type="RefSeq" id="XP_026619328.1">
    <property type="nucleotide sequence ID" value="XM_026770062.1"/>
</dbReference>
<sequence length="160" mass="17491">MHDVAPMLKGPVHLGTDWETPAFYLQALRSPGKTNRAALASSLARFRSRTIMWCRGSSRVAKVPGTVSGHLCACSRLPNVQGHMVTIYEEQNPTLRPEMTVPSQGSGPKASGPQSKMGPTREKKCRHRHGRVKMCATGGTAPLVNGRLRYTAILGKRFQI</sequence>
<proteinExistence type="predicted"/>
<evidence type="ECO:0000313" key="2">
    <source>
        <dbReference type="EMBL" id="RDH26306.1"/>
    </source>
</evidence>
<name>A0A3F3PIY1_9EURO</name>
<protein>
    <submittedName>
        <fullName evidence="2">Uncharacterized protein</fullName>
    </submittedName>
</protein>
<organism evidence="2 3">
    <name type="scientific">Aspergillus welwitschiae</name>
    <dbReference type="NCBI Taxonomy" id="1341132"/>
    <lineage>
        <taxon>Eukaryota</taxon>
        <taxon>Fungi</taxon>
        <taxon>Dikarya</taxon>
        <taxon>Ascomycota</taxon>
        <taxon>Pezizomycotina</taxon>
        <taxon>Eurotiomycetes</taxon>
        <taxon>Eurotiomycetidae</taxon>
        <taxon>Eurotiales</taxon>
        <taxon>Aspergillaceae</taxon>
        <taxon>Aspergillus</taxon>
        <taxon>Aspergillus subgen. Circumdati</taxon>
    </lineage>
</organism>
<feature type="region of interest" description="Disordered" evidence="1">
    <location>
        <begin position="96"/>
        <end position="129"/>
    </location>
</feature>
<evidence type="ECO:0000313" key="3">
    <source>
        <dbReference type="Proteomes" id="UP000253729"/>
    </source>
</evidence>
<reference evidence="2 3" key="1">
    <citation type="submission" date="2018-07" db="EMBL/GenBank/DDBJ databases">
        <title>The genomes of Aspergillus section Nigri reveals drivers in fungal speciation.</title>
        <authorList>
            <consortium name="DOE Joint Genome Institute"/>
            <person name="Vesth T.C."/>
            <person name="Nybo J."/>
            <person name="Theobald S."/>
            <person name="Brandl J."/>
            <person name="Frisvad J.C."/>
            <person name="Nielsen K.F."/>
            <person name="Lyhne E.K."/>
            <person name="Kogle M.E."/>
            <person name="Kuo A."/>
            <person name="Riley R."/>
            <person name="Clum A."/>
            <person name="Nolan M."/>
            <person name="Lipzen A."/>
            <person name="Salamov A."/>
            <person name="Henrissat B."/>
            <person name="Wiebenga A."/>
            <person name="De vries R.P."/>
            <person name="Grigoriev I.V."/>
            <person name="Mortensen U.H."/>
            <person name="Andersen M.R."/>
            <person name="Baker S.E."/>
        </authorList>
    </citation>
    <scope>NUCLEOTIDE SEQUENCE [LARGE SCALE GENOMIC DNA]</scope>
    <source>
        <strain evidence="2 3">CBS 139.54b</strain>
    </source>
</reference>
<accession>A0A3F3PIY1</accession>
<dbReference type="EMBL" id="KZ852177">
    <property type="protein sequence ID" value="RDH26306.1"/>
    <property type="molecule type" value="Genomic_DNA"/>
</dbReference>
<gene>
    <name evidence="2" type="ORF">BDQ94DRAFT_164595</name>
</gene>
<evidence type="ECO:0000256" key="1">
    <source>
        <dbReference type="SAM" id="MobiDB-lite"/>
    </source>
</evidence>
<dbReference type="GeneID" id="38138418"/>